<dbReference type="EMBL" id="JACHOP010000003">
    <property type="protein sequence ID" value="MBB5756225.1"/>
    <property type="molecule type" value="Genomic_DNA"/>
</dbReference>
<comment type="caution">
    <text evidence="2">The sequence shown here is derived from an EMBL/GenBank/DDBJ whole genome shotgun (WGS) entry which is preliminary data.</text>
</comment>
<protein>
    <submittedName>
        <fullName evidence="2">Putative YccA/Bax inhibitor family protein</fullName>
    </submittedName>
</protein>
<feature type="transmembrane region" description="Helical" evidence="1">
    <location>
        <begin position="20"/>
        <end position="44"/>
    </location>
</feature>
<gene>
    <name evidence="2" type="ORF">HNR00_000923</name>
</gene>
<name>A0A840ZGC2_9HYPH</name>
<keyword evidence="1" id="KW-0812">Transmembrane</keyword>
<accession>A0A840ZGC2</accession>
<keyword evidence="3" id="KW-1185">Reference proteome</keyword>
<keyword evidence="1" id="KW-1133">Transmembrane helix</keyword>
<reference evidence="2 3" key="1">
    <citation type="submission" date="2020-08" db="EMBL/GenBank/DDBJ databases">
        <title>Genomic Encyclopedia of Type Strains, Phase IV (KMG-IV): sequencing the most valuable type-strain genomes for metagenomic binning, comparative biology and taxonomic classification.</title>
        <authorList>
            <person name="Goeker M."/>
        </authorList>
    </citation>
    <scope>NUCLEOTIDE SEQUENCE [LARGE SCALE GENOMIC DNA]</scope>
    <source>
        <strain evidence="2 3">DSM 2163</strain>
    </source>
</reference>
<dbReference type="AlphaFoldDB" id="A0A840ZGC2"/>
<dbReference type="Proteomes" id="UP000583454">
    <property type="component" value="Unassembled WGS sequence"/>
</dbReference>
<keyword evidence="1" id="KW-0472">Membrane</keyword>
<proteinExistence type="predicted"/>
<organism evidence="2 3">
    <name type="scientific">Methylorubrum rhodinum</name>
    <dbReference type="NCBI Taxonomy" id="29428"/>
    <lineage>
        <taxon>Bacteria</taxon>
        <taxon>Pseudomonadati</taxon>
        <taxon>Pseudomonadota</taxon>
        <taxon>Alphaproteobacteria</taxon>
        <taxon>Hyphomicrobiales</taxon>
        <taxon>Methylobacteriaceae</taxon>
        <taxon>Methylorubrum</taxon>
    </lineage>
</organism>
<feature type="transmembrane region" description="Helical" evidence="1">
    <location>
        <begin position="51"/>
        <end position="74"/>
    </location>
</feature>
<evidence type="ECO:0000313" key="2">
    <source>
        <dbReference type="EMBL" id="MBB5756225.1"/>
    </source>
</evidence>
<dbReference type="RefSeq" id="WP_183565612.1">
    <property type="nucleotide sequence ID" value="NZ_JACHOP010000003.1"/>
</dbReference>
<evidence type="ECO:0000256" key="1">
    <source>
        <dbReference type="SAM" id="Phobius"/>
    </source>
</evidence>
<evidence type="ECO:0000313" key="3">
    <source>
        <dbReference type="Proteomes" id="UP000583454"/>
    </source>
</evidence>
<sequence>MWVSIWTGGDAVTERPLCLLVHYLLGIDVLCLITVQGLAVFLLGVREPVSLPWMIATVVLIVAHAAFALLFAWIDGEEIRTEAGSDTEYTISEGSQSDGSSSG</sequence>